<protein>
    <submittedName>
        <fullName evidence="3">Uncharacterized protein</fullName>
    </submittedName>
</protein>
<evidence type="ECO:0000256" key="1">
    <source>
        <dbReference type="SAM" id="MobiDB-lite"/>
    </source>
</evidence>
<dbReference type="Proteomes" id="UP000050795">
    <property type="component" value="Unassembled WGS sequence"/>
</dbReference>
<proteinExistence type="predicted"/>
<feature type="region of interest" description="Disordered" evidence="1">
    <location>
        <begin position="1"/>
        <end position="100"/>
    </location>
</feature>
<feature type="compositionally biased region" description="Basic and acidic residues" evidence="1">
    <location>
        <begin position="19"/>
        <end position="41"/>
    </location>
</feature>
<dbReference type="AlphaFoldDB" id="A0AA85JDL4"/>
<dbReference type="WBParaSite" id="TREG1_14690.1">
    <property type="protein sequence ID" value="TREG1_14690.1"/>
    <property type="gene ID" value="TREG1_14690"/>
</dbReference>
<keyword evidence="2" id="KW-1185">Reference proteome</keyword>
<evidence type="ECO:0000313" key="3">
    <source>
        <dbReference type="WBParaSite" id="TREG1_14690.1"/>
    </source>
</evidence>
<accession>A0AA85JDL4</accession>
<feature type="compositionally biased region" description="Acidic residues" evidence="1">
    <location>
        <begin position="42"/>
        <end position="68"/>
    </location>
</feature>
<evidence type="ECO:0000313" key="2">
    <source>
        <dbReference type="Proteomes" id="UP000050795"/>
    </source>
</evidence>
<reference evidence="3" key="2">
    <citation type="submission" date="2023-11" db="UniProtKB">
        <authorList>
            <consortium name="WormBaseParasite"/>
        </authorList>
    </citation>
    <scope>IDENTIFICATION</scope>
</reference>
<name>A0AA85JDL4_TRIRE</name>
<reference evidence="2" key="1">
    <citation type="submission" date="2022-06" db="EMBL/GenBank/DDBJ databases">
        <authorList>
            <person name="Berger JAMES D."/>
            <person name="Berger JAMES D."/>
        </authorList>
    </citation>
    <scope>NUCLEOTIDE SEQUENCE [LARGE SCALE GENOMIC DNA]</scope>
</reference>
<sequence>MLEHDIESEVGNASADEDGVNKEGIDEKKENTRRTYDIGRDDCEEEEVSEDQNTEAGEDVAEEDDEEGEIKTQKRVQPNRTTGRKLYESDDDSEMSGLGD</sequence>
<organism evidence="2 3">
    <name type="scientific">Trichobilharzia regenti</name>
    <name type="common">Nasal bird schistosome</name>
    <dbReference type="NCBI Taxonomy" id="157069"/>
    <lineage>
        <taxon>Eukaryota</taxon>
        <taxon>Metazoa</taxon>
        <taxon>Spiralia</taxon>
        <taxon>Lophotrochozoa</taxon>
        <taxon>Platyhelminthes</taxon>
        <taxon>Trematoda</taxon>
        <taxon>Digenea</taxon>
        <taxon>Strigeidida</taxon>
        <taxon>Schistosomatoidea</taxon>
        <taxon>Schistosomatidae</taxon>
        <taxon>Trichobilharzia</taxon>
    </lineage>
</organism>